<evidence type="ECO:0000313" key="2">
    <source>
        <dbReference type="Proteomes" id="UP000283832"/>
    </source>
</evidence>
<comment type="caution">
    <text evidence="1">The sequence shown here is derived from an EMBL/GenBank/DDBJ whole genome shotgun (WGS) entry which is preliminary data.</text>
</comment>
<gene>
    <name evidence="1" type="ORF">D2L64_17755</name>
</gene>
<dbReference type="Proteomes" id="UP000283832">
    <property type="component" value="Unassembled WGS sequence"/>
</dbReference>
<protein>
    <submittedName>
        <fullName evidence="1">Uncharacterized protein</fullName>
    </submittedName>
</protein>
<organism evidence="1 2">
    <name type="scientific">Micromonospora radicis</name>
    <dbReference type="NCBI Taxonomy" id="1894971"/>
    <lineage>
        <taxon>Bacteria</taxon>
        <taxon>Bacillati</taxon>
        <taxon>Actinomycetota</taxon>
        <taxon>Actinomycetes</taxon>
        <taxon>Micromonosporales</taxon>
        <taxon>Micromonosporaceae</taxon>
        <taxon>Micromonospora</taxon>
    </lineage>
</organism>
<name>A0A418MST8_9ACTN</name>
<sequence length="119" mass="12972">MTTVQQPTVGAAGFLAALAATGHDDVTQQGELAVFTYRVEVGRHAGEEIKLALAIPPDWPVSPPPGPHVSPRLGHPDGAVHASPLGAEWEYWSRPAQNWVTDRSMRAYLRHLRTLFARS</sequence>
<dbReference type="EMBL" id="QXEC01000016">
    <property type="protein sequence ID" value="RIV37093.1"/>
    <property type="molecule type" value="Genomic_DNA"/>
</dbReference>
<dbReference type="AlphaFoldDB" id="A0A418MST8"/>
<dbReference type="SUPFAM" id="SSF54495">
    <property type="entry name" value="UBC-like"/>
    <property type="match status" value="1"/>
</dbReference>
<proteinExistence type="predicted"/>
<keyword evidence="2" id="KW-1185">Reference proteome</keyword>
<evidence type="ECO:0000313" key="1">
    <source>
        <dbReference type="EMBL" id="RIV37093.1"/>
    </source>
</evidence>
<reference evidence="1 2" key="1">
    <citation type="submission" date="2018-08" db="EMBL/GenBank/DDBJ databases">
        <title>Jishengella sp. nov., isolated from a root of Azadirachta indica A. Juss. var. siamensis Valenton.</title>
        <authorList>
            <person name="Kuncharoen N."/>
            <person name="Tanasupawat S."/>
            <person name="Kudo T."/>
            <person name="Ohkuma M."/>
        </authorList>
    </citation>
    <scope>NUCLEOTIDE SEQUENCE [LARGE SCALE GENOMIC DNA]</scope>
    <source>
        <strain evidence="1 2">AZ1-13</strain>
    </source>
</reference>
<accession>A0A418MST8</accession>
<dbReference type="OrthoDB" id="9204670at2"/>
<dbReference type="RefSeq" id="WP_119577975.1">
    <property type="nucleotide sequence ID" value="NZ_QXEC01000016.1"/>
</dbReference>
<dbReference type="InterPro" id="IPR016135">
    <property type="entry name" value="UBQ-conjugating_enzyme/RWD"/>
</dbReference>